<feature type="region of interest" description="Disordered" evidence="1">
    <location>
        <begin position="126"/>
        <end position="151"/>
    </location>
</feature>
<dbReference type="RefSeq" id="XP_015689113.1">
    <property type="nucleotide sequence ID" value="XM_015833627.2"/>
</dbReference>
<keyword evidence="4" id="KW-1185">Reference proteome</keyword>
<dbReference type="EnsemblPlants" id="OB02G29660.1">
    <property type="protein sequence ID" value="OB02G29660.1"/>
    <property type="gene ID" value="OB02G29660"/>
</dbReference>
<dbReference type="InterPro" id="IPR042885">
    <property type="entry name" value="HIPP47/16"/>
</dbReference>
<dbReference type="InterPro" id="IPR006121">
    <property type="entry name" value="HMA_dom"/>
</dbReference>
<dbReference type="Pfam" id="PF00403">
    <property type="entry name" value="HMA"/>
    <property type="match status" value="1"/>
</dbReference>
<dbReference type="KEGG" id="obr:102717220"/>
<evidence type="ECO:0000256" key="1">
    <source>
        <dbReference type="SAM" id="MobiDB-lite"/>
    </source>
</evidence>
<dbReference type="eggNOG" id="KOG0017">
    <property type="taxonomic scope" value="Eukaryota"/>
</dbReference>
<dbReference type="PANTHER" id="PTHR46932:SF9">
    <property type="entry name" value="OS02G0585100 PROTEIN"/>
    <property type="match status" value="1"/>
</dbReference>
<feature type="domain" description="HMA" evidence="2">
    <location>
        <begin position="57"/>
        <end position="125"/>
    </location>
</feature>
<dbReference type="AlphaFoldDB" id="J3LE99"/>
<protein>
    <recommendedName>
        <fullName evidence="2">HMA domain-containing protein</fullName>
    </recommendedName>
</protein>
<evidence type="ECO:0000259" key="2">
    <source>
        <dbReference type="PROSITE" id="PS50846"/>
    </source>
</evidence>
<dbReference type="HOGENOM" id="CLU_1542504_0_0_1"/>
<evidence type="ECO:0000313" key="3">
    <source>
        <dbReference type="EnsemblPlants" id="OB02G29660.1"/>
    </source>
</evidence>
<dbReference type="PROSITE" id="PS50846">
    <property type="entry name" value="HMA_2"/>
    <property type="match status" value="1"/>
</dbReference>
<dbReference type="Gramene" id="OB02G29660.1">
    <property type="protein sequence ID" value="OB02G29660.1"/>
    <property type="gene ID" value="OB02G29660"/>
</dbReference>
<dbReference type="Proteomes" id="UP000006038">
    <property type="component" value="Unassembled WGS sequence"/>
</dbReference>
<sequence>MYIYIISGEATLLQIKLSCFPSFSFLLCPNTNQWPKLLVVPSSFDSVLQEAAAAAMAKKIVIKVPMASGKCRSKVMALVAATVGVVSVELAGDDKSQVVVVGDVDSVKLTSALRKKVGSAELVEVAEKKEEKKEEKKKEEEKKKDEPPAPPPVYYYYPNMYHHHHQPVYGCPCGCNRSPDSTCTIM</sequence>
<reference evidence="3" key="1">
    <citation type="submission" date="2013-04" db="UniProtKB">
        <authorList>
            <consortium name="EnsemblPlants"/>
        </authorList>
    </citation>
    <scope>IDENTIFICATION</scope>
</reference>
<evidence type="ECO:0000313" key="4">
    <source>
        <dbReference type="Proteomes" id="UP000006038"/>
    </source>
</evidence>
<dbReference type="GO" id="GO:0046872">
    <property type="term" value="F:metal ion binding"/>
    <property type="evidence" value="ECO:0007669"/>
    <property type="project" value="InterPro"/>
</dbReference>
<name>J3LE99_ORYBR</name>
<organism evidence="3">
    <name type="scientific">Oryza brachyantha</name>
    <name type="common">malo sina</name>
    <dbReference type="NCBI Taxonomy" id="4533"/>
    <lineage>
        <taxon>Eukaryota</taxon>
        <taxon>Viridiplantae</taxon>
        <taxon>Streptophyta</taxon>
        <taxon>Embryophyta</taxon>
        <taxon>Tracheophyta</taxon>
        <taxon>Spermatophyta</taxon>
        <taxon>Magnoliopsida</taxon>
        <taxon>Liliopsida</taxon>
        <taxon>Poales</taxon>
        <taxon>Poaceae</taxon>
        <taxon>BOP clade</taxon>
        <taxon>Oryzoideae</taxon>
        <taxon>Oryzeae</taxon>
        <taxon>Oryzinae</taxon>
        <taxon>Oryza</taxon>
    </lineage>
</organism>
<proteinExistence type="predicted"/>
<feature type="compositionally biased region" description="Basic and acidic residues" evidence="1">
    <location>
        <begin position="126"/>
        <end position="147"/>
    </location>
</feature>
<dbReference type="PANTHER" id="PTHR46932">
    <property type="entry name" value="HEAVY METAL-ASSOCIATED ISOPRENYLATED PLANT PROTEIN 47"/>
    <property type="match status" value="1"/>
</dbReference>
<dbReference type="GeneID" id="102717220"/>
<accession>J3LE99</accession>
<gene>
    <name evidence="3" type="primary">LOC102717220</name>
</gene>
<dbReference type="STRING" id="4533.J3LE99"/>
<dbReference type="Gene3D" id="3.30.70.100">
    <property type="match status" value="1"/>
</dbReference>